<comment type="caution">
    <text evidence="2">The sequence shown here is derived from an EMBL/GenBank/DDBJ whole genome shotgun (WGS) entry which is preliminary data.</text>
</comment>
<keyword evidence="1" id="KW-0812">Transmembrane</keyword>
<sequence>MDTHNLDNQTCSTITVEVRNTTSNLNCSHSQSDVCGIQRIRRITRTYVAYCGLVRELNDCDNMLMLAQLFRLVMHLAGHLVAFLLFLSSIPPDLDLNARIYSICYDSAGMLFYGSLMVLLVEPSHRAEIQVLEKNAFEEFNELQILLQQLHLNKPVYTAFSVCTLQRPLITTILSGIATFLVISLQ</sequence>
<evidence type="ECO:0000313" key="2">
    <source>
        <dbReference type="EMBL" id="CAK1541416.1"/>
    </source>
</evidence>
<dbReference type="EMBL" id="CAVLEF010000002">
    <property type="protein sequence ID" value="CAK1541416.1"/>
    <property type="molecule type" value="Genomic_DNA"/>
</dbReference>
<keyword evidence="3" id="KW-1185">Reference proteome</keyword>
<protein>
    <submittedName>
        <fullName evidence="2">Uncharacterized protein</fullName>
    </submittedName>
</protein>
<name>A0AAV1IWW6_9NEOP</name>
<accession>A0AAV1IWW6</accession>
<evidence type="ECO:0000256" key="1">
    <source>
        <dbReference type="SAM" id="Phobius"/>
    </source>
</evidence>
<keyword evidence="1" id="KW-0472">Membrane</keyword>
<dbReference type="Proteomes" id="UP001497472">
    <property type="component" value="Unassembled WGS sequence"/>
</dbReference>
<evidence type="ECO:0000313" key="3">
    <source>
        <dbReference type="Proteomes" id="UP001497472"/>
    </source>
</evidence>
<dbReference type="AlphaFoldDB" id="A0AAV1IWW6"/>
<proteinExistence type="predicted"/>
<keyword evidence="1" id="KW-1133">Transmembrane helix</keyword>
<feature type="transmembrane region" description="Helical" evidence="1">
    <location>
        <begin position="69"/>
        <end position="88"/>
    </location>
</feature>
<reference evidence="2 3" key="1">
    <citation type="submission" date="2023-11" db="EMBL/GenBank/DDBJ databases">
        <authorList>
            <person name="Okamura Y."/>
        </authorList>
    </citation>
    <scope>NUCLEOTIDE SEQUENCE [LARGE SCALE GENOMIC DNA]</scope>
</reference>
<gene>
    <name evidence="2" type="ORF">LNINA_LOCUS1402</name>
</gene>
<organism evidence="2 3">
    <name type="scientific">Leptosia nina</name>
    <dbReference type="NCBI Taxonomy" id="320188"/>
    <lineage>
        <taxon>Eukaryota</taxon>
        <taxon>Metazoa</taxon>
        <taxon>Ecdysozoa</taxon>
        <taxon>Arthropoda</taxon>
        <taxon>Hexapoda</taxon>
        <taxon>Insecta</taxon>
        <taxon>Pterygota</taxon>
        <taxon>Neoptera</taxon>
        <taxon>Endopterygota</taxon>
        <taxon>Lepidoptera</taxon>
        <taxon>Glossata</taxon>
        <taxon>Ditrysia</taxon>
        <taxon>Papilionoidea</taxon>
        <taxon>Pieridae</taxon>
        <taxon>Pierinae</taxon>
        <taxon>Leptosia</taxon>
    </lineage>
</organism>